<dbReference type="Proteomes" id="UP000002028">
    <property type="component" value="Plasmid pSLIN01"/>
</dbReference>
<accession>D2QV80</accession>
<gene>
    <name evidence="1" type="ordered locus">Slin_6758</name>
</gene>
<keyword evidence="1" id="KW-0614">Plasmid</keyword>
<dbReference type="AlphaFoldDB" id="D2QV80"/>
<dbReference type="HOGENOM" id="CLU_3276861_0_0_10"/>
<geneLocation type="plasmid" evidence="1 2">
    <name>pSLIN01</name>
</geneLocation>
<dbReference type="KEGG" id="sli:Slin_6758"/>
<keyword evidence="2" id="KW-1185">Reference proteome</keyword>
<name>D2QV80_SPILD</name>
<sequence length="41" mass="4708">MNRLLLEASVVYLPLFSGDFAYSPAKSTTFRLHIWQPPRLA</sequence>
<evidence type="ECO:0000313" key="2">
    <source>
        <dbReference type="Proteomes" id="UP000002028"/>
    </source>
</evidence>
<organism evidence="1 2">
    <name type="scientific">Spirosoma linguale (strain ATCC 33905 / DSM 74 / LMG 10896 / Claus 1)</name>
    <dbReference type="NCBI Taxonomy" id="504472"/>
    <lineage>
        <taxon>Bacteria</taxon>
        <taxon>Pseudomonadati</taxon>
        <taxon>Bacteroidota</taxon>
        <taxon>Cytophagia</taxon>
        <taxon>Cytophagales</taxon>
        <taxon>Cytophagaceae</taxon>
        <taxon>Spirosoma</taxon>
    </lineage>
</organism>
<proteinExistence type="predicted"/>
<reference evidence="1 2" key="1">
    <citation type="journal article" date="2010" name="Stand. Genomic Sci.">
        <title>Complete genome sequence of Spirosoma linguale type strain (1).</title>
        <authorList>
            <person name="Lail K."/>
            <person name="Sikorski J."/>
            <person name="Saunders E."/>
            <person name="Lapidus A."/>
            <person name="Glavina Del Rio T."/>
            <person name="Copeland A."/>
            <person name="Tice H."/>
            <person name="Cheng J.-F."/>
            <person name="Lucas S."/>
            <person name="Nolan M."/>
            <person name="Bruce D."/>
            <person name="Goodwin L."/>
            <person name="Pitluck S."/>
            <person name="Ivanova N."/>
            <person name="Mavromatis K."/>
            <person name="Ovchinnikova G."/>
            <person name="Pati A."/>
            <person name="Chen A."/>
            <person name="Palaniappan K."/>
            <person name="Land M."/>
            <person name="Hauser L."/>
            <person name="Chang Y.-J."/>
            <person name="Jeffries C.D."/>
            <person name="Chain P."/>
            <person name="Brettin T."/>
            <person name="Detter J.C."/>
            <person name="Schuetze A."/>
            <person name="Rohde M."/>
            <person name="Tindall B.J."/>
            <person name="Goeker M."/>
            <person name="Bristow J."/>
            <person name="Eisen J.A."/>
            <person name="Markowitz V."/>
            <person name="Hugenholtz P."/>
            <person name="Kyrpides N.C."/>
            <person name="Klenk H.-P."/>
            <person name="Chen F."/>
        </authorList>
    </citation>
    <scope>NUCLEOTIDE SEQUENCE [LARGE SCALE GENOMIC DNA]</scope>
    <source>
        <strain evidence="2">ATCC 33905 / DSM 74 / LMG 10896 / Claus 1</strain>
    </source>
</reference>
<evidence type="ECO:0000313" key="1">
    <source>
        <dbReference type="EMBL" id="ADB42712.1"/>
    </source>
</evidence>
<protein>
    <submittedName>
        <fullName evidence="1">Uncharacterized protein</fullName>
    </submittedName>
</protein>
<dbReference type="EMBL" id="CP001770">
    <property type="protein sequence ID" value="ADB42712.1"/>
    <property type="molecule type" value="Genomic_DNA"/>
</dbReference>
<dbReference type="RefSeq" id="WP_012931194.1">
    <property type="nucleotide sequence ID" value="NC_013731.1"/>
</dbReference>